<accession>A0A655WYX2</accession>
<organism evidence="1 2">
    <name type="scientific">Vibrio cholerae</name>
    <dbReference type="NCBI Taxonomy" id="666"/>
    <lineage>
        <taxon>Bacteria</taxon>
        <taxon>Pseudomonadati</taxon>
        <taxon>Pseudomonadota</taxon>
        <taxon>Gammaproteobacteria</taxon>
        <taxon>Vibrionales</taxon>
        <taxon>Vibrionaceae</taxon>
        <taxon>Vibrio</taxon>
    </lineage>
</organism>
<dbReference type="EMBL" id="CWOW01000002">
    <property type="protein sequence ID" value="CRZ97752.1"/>
    <property type="molecule type" value="Genomic_DNA"/>
</dbReference>
<sequence>MRFLQQNTRTVTAARVTTLTATVFHACEHVQSLSDHLMRLAIFQVSDKADATSIMLQLRRIKTTRTLRFIYHRYILPVIEDATALSVHSVIPATHQAASAE</sequence>
<evidence type="ECO:0000313" key="1">
    <source>
        <dbReference type="EMBL" id="CRZ97752.1"/>
    </source>
</evidence>
<reference evidence="1 2" key="1">
    <citation type="submission" date="2015-07" db="EMBL/GenBank/DDBJ databases">
        <authorList>
            <consortium name="Pathogen Informatics"/>
        </authorList>
    </citation>
    <scope>NUCLEOTIDE SEQUENCE [LARGE SCALE GENOMIC DNA]</scope>
    <source>
        <strain evidence="1 2">A51</strain>
    </source>
</reference>
<evidence type="ECO:0000313" key="2">
    <source>
        <dbReference type="Proteomes" id="UP000044806"/>
    </source>
</evidence>
<dbReference type="Proteomes" id="UP000044806">
    <property type="component" value="Unassembled WGS sequence"/>
</dbReference>
<dbReference type="AlphaFoldDB" id="A0A655WYX2"/>
<protein>
    <submittedName>
        <fullName evidence="1">Uncharacterized protein</fullName>
    </submittedName>
</protein>
<name>A0A655WYX2_VIBCL</name>
<gene>
    <name evidence="1" type="ORF">ERS013165_00699</name>
</gene>
<proteinExistence type="predicted"/>